<dbReference type="SUPFAM" id="SSF51445">
    <property type="entry name" value="(Trans)glycosidases"/>
    <property type="match status" value="1"/>
</dbReference>
<keyword evidence="2 10" id="KW-0378">Hydrolase</keyword>
<dbReference type="Gene3D" id="2.60.120.260">
    <property type="entry name" value="Galactose-binding domain-like"/>
    <property type="match status" value="1"/>
</dbReference>
<keyword evidence="4" id="KW-0732">Signal</keyword>
<dbReference type="Pfam" id="PF02837">
    <property type="entry name" value="Glyco_hydro_2_N"/>
    <property type="match status" value="1"/>
</dbReference>
<evidence type="ECO:0000313" key="10">
    <source>
        <dbReference type="EMBL" id="NME66557.1"/>
    </source>
</evidence>
<feature type="domain" description="Glycoside hydrolase family 2" evidence="9">
    <location>
        <begin position="725"/>
        <end position="817"/>
    </location>
</feature>
<dbReference type="InterPro" id="IPR006102">
    <property type="entry name" value="Ig-like_GH2"/>
</dbReference>
<feature type="signal peptide" evidence="4">
    <location>
        <begin position="1"/>
        <end position="19"/>
    </location>
</feature>
<sequence length="831" mass="94763">MKKIKIYSFLFLLFALLGACNTKGTSPRITADFNGNWQFYWADSIDAEMVEKDKVQWNEVTLPHDWSIEMDYTHDNTAGCTGYLPGGIGWYKKTFTVPSEAKNKKTWIEFDGIYRDSKIWVNGKYVGGRPYGYAAFKIDLTDHLNYGETANEIIVKVNRKAFMDARWYPGSGIYRNVKLVTVNPVHIAHWGTFVTTPEVSKVESKVAIKTSIINEEKSPKSIKVTQQIKDAKGKVIQSTSSKIQLKEGENSLNQELLIEKPFLWSDESPNLYQMLTTLESEGEVLDEYTTTFGVRSIRFDAQKGFFLNGENKKLKGVCLHNDAGAVGSAVPIDVWKRRLRILKEAGVNAIRTAHNPASADFMDLCDEMGFLVQAEAFDEWTVNKNKWIDDKPNAWKYDFGEKTTGYAGLYEEWAERDLKDMIRRDRNHPSVIMWSIGNEIEWTFGYYWKTAISNQADFNKVLDQTSGGNLQLVALARQLHQWIKEEDTTRPSTAGEVLPQAGNLTGYCDAVDVTGYNYQSHHYDAHHEAYPDRVIYGSENFAQWQEWKDCLERDYISGVFLWPGISYLGETSGYPSKALDIGLMDIAGFKNPVYHFFKTFWQEKPVVYFGTQKTEASHYLLENGKVVENPEKKRPTKWHWATLNSHWNYQNDESVYIEAYTNAEEVELFLNDKSLGKRALKENEDRILKWIIPYQKGKIKAVAKTKGSVVAEYEIKTAEKPQFAQLNLDQQTVKANGKDVVHVVAQLHDVNGNPVKHIDKEVRFKVKGNAKIIGIDNGLTNNTNPFKADHCMTSKGRVLLLVQAGKTEEKVVVEALMDDIVVGESEFEMTF</sequence>
<proteinExistence type="inferred from homology"/>
<dbReference type="GO" id="GO:0005975">
    <property type="term" value="P:carbohydrate metabolic process"/>
    <property type="evidence" value="ECO:0007669"/>
    <property type="project" value="InterPro"/>
</dbReference>
<dbReference type="Pfam" id="PF00703">
    <property type="entry name" value="Glyco_hydro_2"/>
    <property type="match status" value="1"/>
</dbReference>
<evidence type="ECO:0000259" key="7">
    <source>
        <dbReference type="Pfam" id="PF02837"/>
    </source>
</evidence>
<evidence type="ECO:0000259" key="6">
    <source>
        <dbReference type="Pfam" id="PF02836"/>
    </source>
</evidence>
<dbReference type="PROSITE" id="PS51257">
    <property type="entry name" value="PROKAR_LIPOPROTEIN"/>
    <property type="match status" value="1"/>
</dbReference>
<dbReference type="SUPFAM" id="SSF49373">
    <property type="entry name" value="Invasin/intimin cell-adhesion fragments"/>
    <property type="match status" value="1"/>
</dbReference>
<keyword evidence="3" id="KW-0326">Glycosidase</keyword>
<dbReference type="Pfam" id="PF02836">
    <property type="entry name" value="Glyco_hydro_2_C"/>
    <property type="match status" value="1"/>
</dbReference>
<dbReference type="InterPro" id="IPR008964">
    <property type="entry name" value="Invasin/intimin_cell_adhesion"/>
</dbReference>
<dbReference type="PANTHER" id="PTHR42732">
    <property type="entry name" value="BETA-GALACTOSIDASE"/>
    <property type="match status" value="1"/>
</dbReference>
<dbReference type="Proteomes" id="UP000576082">
    <property type="component" value="Unassembled WGS sequence"/>
</dbReference>
<evidence type="ECO:0000256" key="2">
    <source>
        <dbReference type="ARBA" id="ARBA00022801"/>
    </source>
</evidence>
<accession>A0A7X9RSY3</accession>
<evidence type="ECO:0000259" key="5">
    <source>
        <dbReference type="Pfam" id="PF00703"/>
    </source>
</evidence>
<feature type="domain" description="Glycoside hydrolase family 2 immunoglobulin-like beta-sandwich" evidence="5">
    <location>
        <begin position="186"/>
        <end position="295"/>
    </location>
</feature>
<dbReference type="InterPro" id="IPR040605">
    <property type="entry name" value="Glyco_hydro2_dom5"/>
</dbReference>
<comment type="similarity">
    <text evidence="1">Belongs to the glycosyl hydrolase 2 family.</text>
</comment>
<evidence type="ECO:0000259" key="9">
    <source>
        <dbReference type="Pfam" id="PF18565"/>
    </source>
</evidence>
<dbReference type="RefSeq" id="WP_169654305.1">
    <property type="nucleotide sequence ID" value="NZ_JABANE010000002.1"/>
</dbReference>
<name>A0A7X9RSY3_9BACT</name>
<dbReference type="InterPro" id="IPR006104">
    <property type="entry name" value="Glyco_hydro_2_N"/>
</dbReference>
<dbReference type="PRINTS" id="PR00132">
    <property type="entry name" value="GLHYDRLASE2"/>
</dbReference>
<dbReference type="InterPro" id="IPR023232">
    <property type="entry name" value="Glyco_hydro_2_AS"/>
</dbReference>
<dbReference type="InterPro" id="IPR036156">
    <property type="entry name" value="Beta-gal/glucu_dom_sf"/>
</dbReference>
<dbReference type="GO" id="GO:0004553">
    <property type="term" value="F:hydrolase activity, hydrolyzing O-glycosyl compounds"/>
    <property type="evidence" value="ECO:0007669"/>
    <property type="project" value="InterPro"/>
</dbReference>
<dbReference type="InterPro" id="IPR032311">
    <property type="entry name" value="DUF4982"/>
</dbReference>
<gene>
    <name evidence="10" type="ORF">HHU12_01150</name>
</gene>
<evidence type="ECO:0000259" key="8">
    <source>
        <dbReference type="Pfam" id="PF16355"/>
    </source>
</evidence>
<organism evidence="10 11">
    <name type="scientific">Flammeovirga aprica JL-4</name>
    <dbReference type="NCBI Taxonomy" id="694437"/>
    <lineage>
        <taxon>Bacteria</taxon>
        <taxon>Pseudomonadati</taxon>
        <taxon>Bacteroidota</taxon>
        <taxon>Cytophagia</taxon>
        <taxon>Cytophagales</taxon>
        <taxon>Flammeovirgaceae</taxon>
        <taxon>Flammeovirga</taxon>
    </lineage>
</organism>
<dbReference type="InterPro" id="IPR006101">
    <property type="entry name" value="Glyco_hydro_2"/>
</dbReference>
<evidence type="ECO:0000256" key="1">
    <source>
        <dbReference type="ARBA" id="ARBA00007401"/>
    </source>
</evidence>
<dbReference type="InterPro" id="IPR017853">
    <property type="entry name" value="GH"/>
</dbReference>
<dbReference type="SUPFAM" id="SSF49785">
    <property type="entry name" value="Galactose-binding domain-like"/>
    <property type="match status" value="1"/>
</dbReference>
<dbReference type="PANTHER" id="PTHR42732:SF1">
    <property type="entry name" value="BETA-MANNOSIDASE"/>
    <property type="match status" value="1"/>
</dbReference>
<feature type="chain" id="PRO_5030894600" evidence="4">
    <location>
        <begin position="20"/>
        <end position="831"/>
    </location>
</feature>
<dbReference type="InterPro" id="IPR008979">
    <property type="entry name" value="Galactose-bd-like_sf"/>
</dbReference>
<dbReference type="AlphaFoldDB" id="A0A7X9RSY3"/>
<dbReference type="InterPro" id="IPR013783">
    <property type="entry name" value="Ig-like_fold"/>
</dbReference>
<dbReference type="SUPFAM" id="SSF49303">
    <property type="entry name" value="beta-Galactosidase/glucuronidase domain"/>
    <property type="match status" value="1"/>
</dbReference>
<keyword evidence="11" id="KW-1185">Reference proteome</keyword>
<protein>
    <submittedName>
        <fullName evidence="10">Glycoside hydrolase family 2 protein</fullName>
    </submittedName>
</protein>
<comment type="caution">
    <text evidence="10">The sequence shown here is derived from an EMBL/GenBank/DDBJ whole genome shotgun (WGS) entry which is preliminary data.</text>
</comment>
<feature type="domain" description="Glycosyl hydrolases family 2 sugar binding" evidence="7">
    <location>
        <begin position="33"/>
        <end position="181"/>
    </location>
</feature>
<evidence type="ECO:0000256" key="3">
    <source>
        <dbReference type="ARBA" id="ARBA00023295"/>
    </source>
</evidence>
<dbReference type="Gene3D" id="2.60.40.10">
    <property type="entry name" value="Immunoglobulins"/>
    <property type="match status" value="3"/>
</dbReference>
<feature type="domain" description="DUF4982" evidence="8">
    <location>
        <begin position="654"/>
        <end position="711"/>
    </location>
</feature>
<dbReference type="InterPro" id="IPR006103">
    <property type="entry name" value="Glyco_hydro_2_cat"/>
</dbReference>
<dbReference type="Pfam" id="PF16355">
    <property type="entry name" value="DUF4982"/>
    <property type="match status" value="1"/>
</dbReference>
<dbReference type="Pfam" id="PF18565">
    <property type="entry name" value="Glyco_hydro2_C5"/>
    <property type="match status" value="1"/>
</dbReference>
<evidence type="ECO:0000313" key="11">
    <source>
        <dbReference type="Proteomes" id="UP000576082"/>
    </source>
</evidence>
<dbReference type="InterPro" id="IPR051913">
    <property type="entry name" value="GH2_Domain-Containing"/>
</dbReference>
<reference evidence="10 11" key="1">
    <citation type="submission" date="2020-04" db="EMBL/GenBank/DDBJ databases">
        <title>Flammeovirga sp. SR4, a novel species isolated from seawater.</title>
        <authorList>
            <person name="Wang X."/>
        </authorList>
    </citation>
    <scope>NUCLEOTIDE SEQUENCE [LARGE SCALE GENOMIC DNA]</scope>
    <source>
        <strain evidence="10 11">ATCC 23126</strain>
    </source>
</reference>
<evidence type="ECO:0000256" key="4">
    <source>
        <dbReference type="SAM" id="SignalP"/>
    </source>
</evidence>
<feature type="domain" description="Glycoside hydrolase family 2 catalytic" evidence="6">
    <location>
        <begin position="303"/>
        <end position="465"/>
    </location>
</feature>
<dbReference type="EMBL" id="JABANE010000002">
    <property type="protein sequence ID" value="NME66557.1"/>
    <property type="molecule type" value="Genomic_DNA"/>
</dbReference>
<dbReference type="PROSITE" id="PS00608">
    <property type="entry name" value="GLYCOSYL_HYDROL_F2_2"/>
    <property type="match status" value="1"/>
</dbReference>
<dbReference type="Gene3D" id="3.20.20.80">
    <property type="entry name" value="Glycosidases"/>
    <property type="match status" value="1"/>
</dbReference>